<dbReference type="OrthoDB" id="2270427at2"/>
<dbReference type="InterPro" id="IPR036390">
    <property type="entry name" value="WH_DNA-bd_sf"/>
</dbReference>
<evidence type="ECO:0000313" key="4">
    <source>
        <dbReference type="Proteomes" id="UP000295696"/>
    </source>
</evidence>
<sequence>MRATPFQTVVKHLTMGQTPRVWSFLISVFGELAQDRDARISGPLLRHITGQIGIKPDAMRVAIHRLRKDGWIDSERQGRTSTYFLTEWGRAQSASASPRIYAAEQAAEAAWFGMFNPGQPAPGKDLDGVWVTSHAVITSAMPDDPQAFATCIPVDTALPQWMTAKICDETTVELSGTFASALATIRPQLTNSPDLTILEIAEIRVLLVHGWRRIVLKTPALPDHVFPDDWQGAACRAGVAGLLAQYPKVELEELEAAVISIPTP</sequence>
<name>A0A4R3JCC8_9RHOB</name>
<accession>A0A4R3JCC8</accession>
<dbReference type="SUPFAM" id="SSF46785">
    <property type="entry name" value="Winged helix' DNA-binding domain"/>
    <property type="match status" value="1"/>
</dbReference>
<feature type="domain" description="Transcriptional repressor PaaX-like N-terminal" evidence="1">
    <location>
        <begin position="23"/>
        <end position="87"/>
    </location>
</feature>
<dbReference type="Gene3D" id="3.30.70.2670">
    <property type="match status" value="1"/>
</dbReference>
<dbReference type="InterPro" id="IPR011965">
    <property type="entry name" value="PaaX_trns_reg"/>
</dbReference>
<feature type="domain" description="Transcriptional repressor PaaX-like C-terminal" evidence="2">
    <location>
        <begin position="178"/>
        <end position="237"/>
    </location>
</feature>
<dbReference type="RefSeq" id="WP_132245207.1">
    <property type="nucleotide sequence ID" value="NZ_SLZU01000007.1"/>
</dbReference>
<dbReference type="Pfam" id="PF08223">
    <property type="entry name" value="PaaX_C"/>
    <property type="match status" value="1"/>
</dbReference>
<dbReference type="Pfam" id="PF07848">
    <property type="entry name" value="PaaX"/>
    <property type="match status" value="1"/>
</dbReference>
<gene>
    <name evidence="3" type="ORF">EDD52_107150</name>
</gene>
<dbReference type="InterPro" id="IPR013225">
    <property type="entry name" value="PaaX_C"/>
</dbReference>
<protein>
    <submittedName>
        <fullName evidence="3">PaaX family transcriptional regulator</fullName>
    </submittedName>
</protein>
<keyword evidence="4" id="KW-1185">Reference proteome</keyword>
<dbReference type="Gene3D" id="1.20.58.1460">
    <property type="match status" value="1"/>
</dbReference>
<dbReference type="InterPro" id="IPR036388">
    <property type="entry name" value="WH-like_DNA-bd_sf"/>
</dbReference>
<evidence type="ECO:0000259" key="2">
    <source>
        <dbReference type="Pfam" id="PF08223"/>
    </source>
</evidence>
<dbReference type="GO" id="GO:0006351">
    <property type="term" value="P:DNA-templated transcription"/>
    <property type="evidence" value="ECO:0007669"/>
    <property type="project" value="InterPro"/>
</dbReference>
<dbReference type="Gene3D" id="1.10.10.10">
    <property type="entry name" value="Winged helix-like DNA-binding domain superfamily/Winged helix DNA-binding domain"/>
    <property type="match status" value="1"/>
</dbReference>
<evidence type="ECO:0000259" key="1">
    <source>
        <dbReference type="Pfam" id="PF07848"/>
    </source>
</evidence>
<dbReference type="Proteomes" id="UP000295696">
    <property type="component" value="Unassembled WGS sequence"/>
</dbReference>
<reference evidence="3 4" key="1">
    <citation type="submission" date="2019-03" db="EMBL/GenBank/DDBJ databases">
        <title>Genomic Encyclopedia of Type Strains, Phase IV (KMG-IV): sequencing the most valuable type-strain genomes for metagenomic binning, comparative biology and taxonomic classification.</title>
        <authorList>
            <person name="Goeker M."/>
        </authorList>
    </citation>
    <scope>NUCLEOTIDE SEQUENCE [LARGE SCALE GENOMIC DNA]</scope>
    <source>
        <strain evidence="3 4">DSM 104836</strain>
    </source>
</reference>
<organism evidence="3 4">
    <name type="scientific">Primorskyibacter sedentarius</name>
    <dbReference type="NCBI Taxonomy" id="745311"/>
    <lineage>
        <taxon>Bacteria</taxon>
        <taxon>Pseudomonadati</taxon>
        <taxon>Pseudomonadota</taxon>
        <taxon>Alphaproteobacteria</taxon>
        <taxon>Rhodobacterales</taxon>
        <taxon>Roseobacteraceae</taxon>
        <taxon>Primorskyibacter</taxon>
    </lineage>
</organism>
<proteinExistence type="predicted"/>
<dbReference type="AlphaFoldDB" id="A0A4R3JCC8"/>
<evidence type="ECO:0000313" key="3">
    <source>
        <dbReference type="EMBL" id="TCS63317.1"/>
    </source>
</evidence>
<dbReference type="PIRSF" id="PIRSF020623">
    <property type="entry name" value="PaaX"/>
    <property type="match status" value="1"/>
</dbReference>
<dbReference type="PANTHER" id="PTHR30319:SF1">
    <property type="entry name" value="TRANSCRIPTIONAL REPRESSOR PAAX"/>
    <property type="match status" value="1"/>
</dbReference>
<dbReference type="EMBL" id="SLZU01000007">
    <property type="protein sequence ID" value="TCS63317.1"/>
    <property type="molecule type" value="Genomic_DNA"/>
</dbReference>
<dbReference type="PANTHER" id="PTHR30319">
    <property type="entry name" value="PHENYLACETIC ACID REGULATOR-RELATED TRANSCRIPTIONAL REPRESSOR"/>
    <property type="match status" value="1"/>
</dbReference>
<dbReference type="InterPro" id="IPR012906">
    <property type="entry name" value="PaaX-like_N"/>
</dbReference>
<comment type="caution">
    <text evidence="3">The sequence shown here is derived from an EMBL/GenBank/DDBJ whole genome shotgun (WGS) entry which is preliminary data.</text>
</comment>